<organism evidence="2 3">
    <name type="scientific">Candidatus Enterovibrio escicola</name>
    <dbReference type="NCBI Taxonomy" id="1927127"/>
    <lineage>
        <taxon>Bacteria</taxon>
        <taxon>Pseudomonadati</taxon>
        <taxon>Pseudomonadota</taxon>
        <taxon>Gammaproteobacteria</taxon>
        <taxon>Vibrionales</taxon>
        <taxon>Vibrionaceae</taxon>
        <taxon>Enterovibrio</taxon>
    </lineage>
</organism>
<evidence type="ECO:0000313" key="2">
    <source>
        <dbReference type="EMBL" id="PCS23886.1"/>
    </source>
</evidence>
<dbReference type="Pfam" id="PF13737">
    <property type="entry name" value="DDE_Tnp_1_5"/>
    <property type="match status" value="1"/>
</dbReference>
<dbReference type="AlphaFoldDB" id="A0A2A5T6X9"/>
<proteinExistence type="predicted"/>
<name>A0A2A5T6X9_9GAMM</name>
<evidence type="ECO:0000259" key="1">
    <source>
        <dbReference type="Pfam" id="PF13737"/>
    </source>
</evidence>
<accession>A0A2A5T6X9</accession>
<dbReference type="Proteomes" id="UP000219020">
    <property type="component" value="Unassembled WGS sequence"/>
</dbReference>
<comment type="caution">
    <text evidence="2">The sequence shown here is derived from an EMBL/GenBank/DDBJ whole genome shotgun (WGS) entry which is preliminary data.</text>
</comment>
<gene>
    <name evidence="2" type="ORF">BTN49_0857</name>
</gene>
<dbReference type="InterPro" id="IPR025668">
    <property type="entry name" value="Tnp_DDE_dom"/>
</dbReference>
<reference evidence="3" key="1">
    <citation type="submission" date="2017-04" db="EMBL/GenBank/DDBJ databases">
        <title>Genome evolution of the luminous symbionts of deep sea anglerfish.</title>
        <authorList>
            <person name="Hendry T.A."/>
        </authorList>
    </citation>
    <scope>NUCLEOTIDE SEQUENCE [LARGE SCALE GENOMIC DNA]</scope>
</reference>
<feature type="domain" description="Transposase DDE" evidence="1">
    <location>
        <begin position="1"/>
        <end position="98"/>
    </location>
</feature>
<keyword evidence="3" id="KW-1185">Reference proteome</keyword>
<dbReference type="EMBL" id="NBYY01000009">
    <property type="protein sequence ID" value="PCS23886.1"/>
    <property type="molecule type" value="Genomic_DNA"/>
</dbReference>
<protein>
    <recommendedName>
        <fullName evidence="1">Transposase DDE domain-containing protein</fullName>
    </recommendedName>
</protein>
<evidence type="ECO:0000313" key="3">
    <source>
        <dbReference type="Proteomes" id="UP000219020"/>
    </source>
</evidence>
<sequence>MTFWINDAVIKASCCPNHHGHRGRRFIFADISIKTALMIKGIFKLPLRALEGSLNLACILMNVLLISPTYTYISKCSRIVEVKYLLSNRGAVAHVVIDT</sequence>